<dbReference type="SUPFAM" id="SSF47413">
    <property type="entry name" value="lambda repressor-like DNA-binding domains"/>
    <property type="match status" value="1"/>
</dbReference>
<keyword evidence="6" id="KW-1185">Reference proteome</keyword>
<dbReference type="EMBL" id="BNJK01000002">
    <property type="protein sequence ID" value="GHO99780.1"/>
    <property type="molecule type" value="Genomic_DNA"/>
</dbReference>
<dbReference type="Proteomes" id="UP000597444">
    <property type="component" value="Unassembled WGS sequence"/>
</dbReference>
<dbReference type="InterPro" id="IPR010982">
    <property type="entry name" value="Lambda_DNA-bd_dom_sf"/>
</dbReference>
<dbReference type="PROSITE" id="PS50932">
    <property type="entry name" value="HTH_LACI_2"/>
    <property type="match status" value="1"/>
</dbReference>
<proteinExistence type="predicted"/>
<dbReference type="CDD" id="cd01392">
    <property type="entry name" value="HTH_LacI"/>
    <property type="match status" value="1"/>
</dbReference>
<accession>A0A8J3IZV8</accession>
<dbReference type="PANTHER" id="PTHR30146">
    <property type="entry name" value="LACI-RELATED TRANSCRIPTIONAL REPRESSOR"/>
    <property type="match status" value="1"/>
</dbReference>
<dbReference type="GO" id="GO:0003700">
    <property type="term" value="F:DNA-binding transcription factor activity"/>
    <property type="evidence" value="ECO:0007669"/>
    <property type="project" value="TreeGrafter"/>
</dbReference>
<dbReference type="InterPro" id="IPR000843">
    <property type="entry name" value="HTH_LacI"/>
</dbReference>
<dbReference type="SUPFAM" id="SSF53822">
    <property type="entry name" value="Periplasmic binding protein-like I"/>
    <property type="match status" value="1"/>
</dbReference>
<keyword evidence="3" id="KW-0804">Transcription</keyword>
<dbReference type="Pfam" id="PF00356">
    <property type="entry name" value="LacI"/>
    <property type="match status" value="1"/>
</dbReference>
<dbReference type="InterPro" id="IPR028082">
    <property type="entry name" value="Peripla_BP_I"/>
</dbReference>
<gene>
    <name evidence="5" type="primary">lacI_9</name>
    <name evidence="5" type="ORF">KSF_098280</name>
</gene>
<dbReference type="Gene3D" id="3.40.50.2300">
    <property type="match status" value="2"/>
</dbReference>
<comment type="caution">
    <text evidence="5">The sequence shown here is derived from an EMBL/GenBank/DDBJ whole genome shotgun (WGS) entry which is preliminary data.</text>
</comment>
<dbReference type="Gene3D" id="1.10.260.40">
    <property type="entry name" value="lambda repressor-like DNA-binding domains"/>
    <property type="match status" value="1"/>
</dbReference>
<evidence type="ECO:0000256" key="3">
    <source>
        <dbReference type="ARBA" id="ARBA00023163"/>
    </source>
</evidence>
<dbReference type="SMART" id="SM00354">
    <property type="entry name" value="HTH_LACI"/>
    <property type="match status" value="1"/>
</dbReference>
<feature type="domain" description="HTH lacI-type" evidence="4">
    <location>
        <begin position="2"/>
        <end position="56"/>
    </location>
</feature>
<dbReference type="CDD" id="cd06267">
    <property type="entry name" value="PBP1_LacI_sugar_binding-like"/>
    <property type="match status" value="1"/>
</dbReference>
<evidence type="ECO:0000313" key="6">
    <source>
        <dbReference type="Proteomes" id="UP000597444"/>
    </source>
</evidence>
<dbReference type="Pfam" id="PF13377">
    <property type="entry name" value="Peripla_BP_3"/>
    <property type="match status" value="1"/>
</dbReference>
<keyword evidence="2" id="KW-0238">DNA-binding</keyword>
<reference evidence="5" key="1">
    <citation type="submission" date="2020-10" db="EMBL/GenBank/DDBJ databases">
        <title>Taxonomic study of unclassified bacteria belonging to the class Ktedonobacteria.</title>
        <authorList>
            <person name="Yabe S."/>
            <person name="Wang C.M."/>
            <person name="Zheng Y."/>
            <person name="Sakai Y."/>
            <person name="Cavaletti L."/>
            <person name="Monciardini P."/>
            <person name="Donadio S."/>
        </authorList>
    </citation>
    <scope>NUCLEOTIDE SEQUENCE</scope>
    <source>
        <strain evidence="5">ID150040</strain>
    </source>
</reference>
<dbReference type="AlphaFoldDB" id="A0A8J3IZV8"/>
<protein>
    <submittedName>
        <fullName evidence="5">LacI family transcriptional regulator</fullName>
    </submittedName>
</protein>
<dbReference type="PANTHER" id="PTHR30146:SF109">
    <property type="entry name" value="HTH-TYPE TRANSCRIPTIONAL REGULATOR GALS"/>
    <property type="match status" value="1"/>
</dbReference>
<dbReference type="InterPro" id="IPR046335">
    <property type="entry name" value="LacI/GalR-like_sensor"/>
</dbReference>
<keyword evidence="1" id="KW-0805">Transcription regulation</keyword>
<sequence>MVTSEQVAQLAGVSRATVSRVLNGSARISDDARERVHKAIKALGYEPNVVAQNLARPRSRMIALGLFHDNEGLAISQLGRTENYFYIDMVRHIDRCVAEIGYDLFMPSLPRSKPESYIRSLQARRAAGIIMLAVDQSDPRIEALIQAKIPTVFVDAMGEGSHATYAQSNHLEGARQVGEHLLALGHRRIAFLIEPLSNPTSTERLLGCQQVLARAGVPFDPGLLCQIEWSTDEAYHATKEFLSRRRDFTAIVAGSDMMAIGILRALHEAGLRVPEDVSLTGFDDVVLSQYTTPPLTTVRQDKEALGKGAVQRLIALIEETGDVSPLIVPSQLVVRESTGPAPVSS</sequence>
<organism evidence="5 6">
    <name type="scientific">Reticulibacter mediterranei</name>
    <dbReference type="NCBI Taxonomy" id="2778369"/>
    <lineage>
        <taxon>Bacteria</taxon>
        <taxon>Bacillati</taxon>
        <taxon>Chloroflexota</taxon>
        <taxon>Ktedonobacteria</taxon>
        <taxon>Ktedonobacterales</taxon>
        <taxon>Reticulibacteraceae</taxon>
        <taxon>Reticulibacter</taxon>
    </lineage>
</organism>
<evidence type="ECO:0000313" key="5">
    <source>
        <dbReference type="EMBL" id="GHO99780.1"/>
    </source>
</evidence>
<dbReference type="GO" id="GO:0000976">
    <property type="term" value="F:transcription cis-regulatory region binding"/>
    <property type="evidence" value="ECO:0007669"/>
    <property type="project" value="TreeGrafter"/>
</dbReference>
<dbReference type="RefSeq" id="WP_220210405.1">
    <property type="nucleotide sequence ID" value="NZ_BNJK01000002.1"/>
</dbReference>
<evidence type="ECO:0000256" key="1">
    <source>
        <dbReference type="ARBA" id="ARBA00023015"/>
    </source>
</evidence>
<evidence type="ECO:0000256" key="2">
    <source>
        <dbReference type="ARBA" id="ARBA00023125"/>
    </source>
</evidence>
<name>A0A8J3IZV8_9CHLR</name>
<evidence type="ECO:0000259" key="4">
    <source>
        <dbReference type="PROSITE" id="PS50932"/>
    </source>
</evidence>